<name>A0A843UZU9_COLES</name>
<keyword evidence="3" id="KW-1185">Reference proteome</keyword>
<reference evidence="2" key="1">
    <citation type="submission" date="2017-07" db="EMBL/GenBank/DDBJ databases">
        <title>Taro Niue Genome Assembly and Annotation.</title>
        <authorList>
            <person name="Atibalentja N."/>
            <person name="Keating K."/>
            <person name="Fields C.J."/>
        </authorList>
    </citation>
    <scope>NUCLEOTIDE SEQUENCE</scope>
    <source>
        <strain evidence="2">Niue_2</strain>
        <tissue evidence="2">Leaf</tissue>
    </source>
</reference>
<evidence type="ECO:0000256" key="1">
    <source>
        <dbReference type="SAM" id="MobiDB-lite"/>
    </source>
</evidence>
<feature type="non-terminal residue" evidence="2">
    <location>
        <position position="82"/>
    </location>
</feature>
<sequence>TVTRTVQLATATAHLYRERVATTKTNTGHLWGEPPPRAPRAILGEPHQNAAQPNGTLRTTGATQRNEHGAVLRENLTRTTTN</sequence>
<comment type="caution">
    <text evidence="2">The sequence shown here is derived from an EMBL/GenBank/DDBJ whole genome shotgun (WGS) entry which is preliminary data.</text>
</comment>
<evidence type="ECO:0000313" key="3">
    <source>
        <dbReference type="Proteomes" id="UP000652761"/>
    </source>
</evidence>
<evidence type="ECO:0000313" key="2">
    <source>
        <dbReference type="EMBL" id="MQL87084.1"/>
    </source>
</evidence>
<accession>A0A843UZU9</accession>
<feature type="non-terminal residue" evidence="2">
    <location>
        <position position="1"/>
    </location>
</feature>
<proteinExistence type="predicted"/>
<organism evidence="2 3">
    <name type="scientific">Colocasia esculenta</name>
    <name type="common">Wild taro</name>
    <name type="synonym">Arum esculentum</name>
    <dbReference type="NCBI Taxonomy" id="4460"/>
    <lineage>
        <taxon>Eukaryota</taxon>
        <taxon>Viridiplantae</taxon>
        <taxon>Streptophyta</taxon>
        <taxon>Embryophyta</taxon>
        <taxon>Tracheophyta</taxon>
        <taxon>Spermatophyta</taxon>
        <taxon>Magnoliopsida</taxon>
        <taxon>Liliopsida</taxon>
        <taxon>Araceae</taxon>
        <taxon>Aroideae</taxon>
        <taxon>Colocasieae</taxon>
        <taxon>Colocasia</taxon>
    </lineage>
</organism>
<feature type="compositionally biased region" description="Polar residues" evidence="1">
    <location>
        <begin position="49"/>
        <end position="64"/>
    </location>
</feature>
<protein>
    <submittedName>
        <fullName evidence="2">Uncharacterized protein</fullName>
    </submittedName>
</protein>
<dbReference type="EMBL" id="NMUH01000951">
    <property type="protein sequence ID" value="MQL87084.1"/>
    <property type="molecule type" value="Genomic_DNA"/>
</dbReference>
<dbReference type="Proteomes" id="UP000652761">
    <property type="component" value="Unassembled WGS sequence"/>
</dbReference>
<gene>
    <name evidence="2" type="ORF">Taro_019618</name>
</gene>
<dbReference type="AlphaFoldDB" id="A0A843UZU9"/>
<feature type="region of interest" description="Disordered" evidence="1">
    <location>
        <begin position="24"/>
        <end position="82"/>
    </location>
</feature>